<evidence type="ECO:0000256" key="3">
    <source>
        <dbReference type="SAM" id="Coils"/>
    </source>
</evidence>
<dbReference type="SUPFAM" id="SSF52540">
    <property type="entry name" value="P-loop containing nucleoside triphosphate hydrolases"/>
    <property type="match status" value="1"/>
</dbReference>
<dbReference type="InterPro" id="IPR027417">
    <property type="entry name" value="P-loop_NTPase"/>
</dbReference>
<dbReference type="EMBL" id="JAIZAY010000506">
    <property type="protein sequence ID" value="KAJ8018247.1"/>
    <property type="molecule type" value="Genomic_DNA"/>
</dbReference>
<dbReference type="Pfam" id="PF02463">
    <property type="entry name" value="SMC_N"/>
    <property type="match status" value="1"/>
</dbReference>
<dbReference type="GO" id="GO:0005524">
    <property type="term" value="F:ATP binding"/>
    <property type="evidence" value="ECO:0007669"/>
    <property type="project" value="InterPro"/>
</dbReference>
<comment type="caution">
    <text evidence="5">The sequence shown here is derived from an EMBL/GenBank/DDBJ whole genome shotgun (WGS) entry which is preliminary data.</text>
</comment>
<evidence type="ECO:0000256" key="2">
    <source>
        <dbReference type="ARBA" id="ARBA00023306"/>
    </source>
</evidence>
<feature type="domain" description="RecF/RecN/SMC N-terminal" evidence="4">
    <location>
        <begin position="2"/>
        <end position="133"/>
    </location>
</feature>
<reference evidence="5" key="1">
    <citation type="submission" date="2021-10" db="EMBL/GenBank/DDBJ databases">
        <title>Tropical sea cucumber genome reveals ecological adaptation and Cuvierian tubules defense mechanism.</title>
        <authorList>
            <person name="Chen T."/>
        </authorList>
    </citation>
    <scope>NUCLEOTIDE SEQUENCE</scope>
    <source>
        <strain evidence="5">Nanhai2018</strain>
        <tissue evidence="5">Muscle</tissue>
    </source>
</reference>
<organism evidence="5 6">
    <name type="scientific">Holothuria leucospilota</name>
    <name type="common">Black long sea cucumber</name>
    <name type="synonym">Mertensiothuria leucospilota</name>
    <dbReference type="NCBI Taxonomy" id="206669"/>
    <lineage>
        <taxon>Eukaryota</taxon>
        <taxon>Metazoa</taxon>
        <taxon>Echinodermata</taxon>
        <taxon>Eleutherozoa</taxon>
        <taxon>Echinozoa</taxon>
        <taxon>Holothuroidea</taxon>
        <taxon>Aspidochirotacea</taxon>
        <taxon>Aspidochirotida</taxon>
        <taxon>Holothuriidae</taxon>
        <taxon>Holothuria</taxon>
    </lineage>
</organism>
<dbReference type="CDD" id="cd03272">
    <property type="entry name" value="ABC_SMC3_euk"/>
    <property type="match status" value="1"/>
</dbReference>
<dbReference type="AlphaFoldDB" id="A0A9Q0Y976"/>
<dbReference type="GO" id="GO:0016887">
    <property type="term" value="F:ATP hydrolysis activity"/>
    <property type="evidence" value="ECO:0007669"/>
    <property type="project" value="InterPro"/>
</dbReference>
<evidence type="ECO:0000256" key="1">
    <source>
        <dbReference type="ARBA" id="ARBA00018690"/>
    </source>
</evidence>
<evidence type="ECO:0000313" key="6">
    <source>
        <dbReference type="Proteomes" id="UP001152320"/>
    </source>
</evidence>
<dbReference type="Proteomes" id="UP001152320">
    <property type="component" value="Unassembled WGS sequence"/>
</dbReference>
<evidence type="ECO:0000259" key="4">
    <source>
        <dbReference type="Pfam" id="PF02463"/>
    </source>
</evidence>
<gene>
    <name evidence="5" type="ORF">HOLleu_43864</name>
</gene>
<feature type="coiled-coil region" evidence="3">
    <location>
        <begin position="179"/>
        <end position="343"/>
    </location>
</feature>
<sequence>MYIKQCTIQGFRSYRDQTIIEPFSPKHNVVVGRNGSGKSNFFYAIQFVLSDEFNNLRPEQRQSLLHEGTGPRVISAFVEIVFDNSDNRIPIDKDEVILRRVIGAKKDQYILDKKLVTKTDVMNLLESAGFSRSNPYYIVKQGKINQMATAPDSQRLKLLREVAGTRVYDERKSESNQILKDTEAKREKIDDLLKYIEERLSTLEEEKEELKQYQKWDKMRRSLEYTIHNKELIDTRKKLEDLANKRENSGEMTKQLRDAQEEASKRIKAINKDLREFKARIRTANEERDQLNNERQDLLKKRAKLELNVKDLQEEVNGDIDAKKRIEVKLEKVDAEISAKQQELEQIMPRYEELQKQEENCNQRYCLVLFVCV</sequence>
<accession>A0A9Q0Y976</accession>
<dbReference type="InterPro" id="IPR003395">
    <property type="entry name" value="RecF/RecN/SMC_N"/>
</dbReference>
<dbReference type="Gene3D" id="3.40.50.300">
    <property type="entry name" value="P-loop containing nucleotide triphosphate hydrolases"/>
    <property type="match status" value="1"/>
</dbReference>
<name>A0A9Q0Y976_HOLLE</name>
<dbReference type="FunFam" id="3.40.50.300:FF:000424">
    <property type="entry name" value="Structural maintenance of chromosomes 3"/>
    <property type="match status" value="1"/>
</dbReference>
<proteinExistence type="predicted"/>
<dbReference type="InterPro" id="IPR041741">
    <property type="entry name" value="SMC3_ABC_euk"/>
</dbReference>
<keyword evidence="3" id="KW-0175">Coiled coil</keyword>
<dbReference type="PANTHER" id="PTHR43977">
    <property type="entry name" value="STRUCTURAL MAINTENANCE OF CHROMOSOMES PROTEIN 3"/>
    <property type="match status" value="1"/>
</dbReference>
<keyword evidence="2" id="KW-0131">Cell cycle</keyword>
<evidence type="ECO:0000313" key="5">
    <source>
        <dbReference type="EMBL" id="KAJ8018247.1"/>
    </source>
</evidence>
<dbReference type="OrthoDB" id="431497at2759"/>
<keyword evidence="6" id="KW-1185">Reference proteome</keyword>
<protein>
    <recommendedName>
        <fullName evidence="1">Structural maintenance of chromosomes protein 3</fullName>
    </recommendedName>
</protein>